<dbReference type="AlphaFoldDB" id="A0A3N6T9P1"/>
<evidence type="ECO:0000313" key="1">
    <source>
        <dbReference type="EMBL" id="KAF2601306.1"/>
    </source>
</evidence>
<proteinExistence type="predicted"/>
<accession>A0A3N6T9P1</accession>
<protein>
    <submittedName>
        <fullName evidence="1">Uncharacterized protein</fullName>
    </submittedName>
</protein>
<comment type="caution">
    <text evidence="1">The sequence shown here is derived from an EMBL/GenBank/DDBJ whole genome shotgun (WGS) entry which is preliminary data.</text>
</comment>
<reference evidence="1" key="1">
    <citation type="submission" date="2019-12" db="EMBL/GenBank/DDBJ databases">
        <title>Genome sequencing and annotation of Brassica cretica.</title>
        <authorList>
            <person name="Studholme D.J."/>
            <person name="Sarris P.F."/>
        </authorList>
    </citation>
    <scope>NUCLEOTIDE SEQUENCE</scope>
    <source>
        <strain evidence="1">PFS-102/07</strain>
        <tissue evidence="1">Leaf</tissue>
    </source>
</reference>
<organism evidence="1">
    <name type="scientific">Brassica cretica</name>
    <name type="common">Mustard</name>
    <dbReference type="NCBI Taxonomy" id="69181"/>
    <lineage>
        <taxon>Eukaryota</taxon>
        <taxon>Viridiplantae</taxon>
        <taxon>Streptophyta</taxon>
        <taxon>Embryophyta</taxon>
        <taxon>Tracheophyta</taxon>
        <taxon>Spermatophyta</taxon>
        <taxon>Magnoliopsida</taxon>
        <taxon>eudicotyledons</taxon>
        <taxon>Gunneridae</taxon>
        <taxon>Pentapetalae</taxon>
        <taxon>rosids</taxon>
        <taxon>malvids</taxon>
        <taxon>Brassicales</taxon>
        <taxon>Brassicaceae</taxon>
        <taxon>Brassiceae</taxon>
        <taxon>Brassica</taxon>
    </lineage>
</organism>
<gene>
    <name evidence="2" type="ORF">DY000_02032419</name>
    <name evidence="1" type="ORF">F2Q70_00026667</name>
</gene>
<reference evidence="2" key="2">
    <citation type="submission" date="2019-12" db="EMBL/GenBank/DDBJ databases">
        <authorList>
            <person name="Studholme D.J."/>
            <person name="Sarris P."/>
        </authorList>
    </citation>
    <scope>NUCLEOTIDE SEQUENCE</scope>
    <source>
        <strain evidence="2">PFS-1207/04</strain>
        <tissue evidence="2">Leaf</tissue>
    </source>
</reference>
<name>A0A3N6T9P1_BRACR</name>
<evidence type="ECO:0000313" key="2">
    <source>
        <dbReference type="EMBL" id="KAF3579669.1"/>
    </source>
</evidence>
<dbReference type="EMBL" id="QGKY02000094">
    <property type="protein sequence ID" value="KAF2601306.1"/>
    <property type="molecule type" value="Genomic_DNA"/>
</dbReference>
<dbReference type="Proteomes" id="UP000266723">
    <property type="component" value="Unassembled WGS sequence"/>
</dbReference>
<reference evidence="2 3" key="3">
    <citation type="journal article" date="2020" name="BMC Genomics">
        <title>Intraspecific diversification of the crop wild relative Brassica cretica Lam. using demographic model selection.</title>
        <authorList>
            <person name="Kioukis A."/>
            <person name="Michalopoulou V.A."/>
            <person name="Briers L."/>
            <person name="Pirintsos S."/>
            <person name="Studholme D.J."/>
            <person name="Pavlidis P."/>
            <person name="Sarris P.F."/>
        </authorList>
    </citation>
    <scope>NUCLEOTIDE SEQUENCE [LARGE SCALE GENOMIC DNA]</scope>
    <source>
        <strain evidence="3">cv. PFS-1207/04</strain>
        <strain evidence="2">PFS-1207/04</strain>
    </source>
</reference>
<evidence type="ECO:0000313" key="3">
    <source>
        <dbReference type="Proteomes" id="UP000266723"/>
    </source>
</evidence>
<sequence>MLARRRTSIFKRSSTSRYVGTVRGSNLITYAAAVKVMSLQISCPSGKFHGVFNITAMVIDAYELPVNFFKSVQEKSAEIRRVGRLLNSRSTASFANDGESLKEISLNGSVNLSDDDTDLTSSSHMLSLTIVQLLFYSMNG</sequence>
<keyword evidence="3" id="KW-1185">Reference proteome</keyword>
<dbReference type="EMBL" id="QGKV02000649">
    <property type="protein sequence ID" value="KAF3579669.1"/>
    <property type="molecule type" value="Genomic_DNA"/>
</dbReference>